<keyword evidence="2" id="KW-1185">Reference proteome</keyword>
<sequence>MPSSMAEEAIYEMLSPMAEEAINEMTDSYTLNPEQFKRFFLTEAYGKPRPNVLPIVSSFTEDADGVILQLRYFERSLRYAHEKYMTEHEKDMKLRGVITRLVARMKKEMRSEEKERRSQRSMCQYLKGKTFTAKNNFLLSSKAEEAIKEMTDDALSPAEFEMFLQMSSGKPESKVLPTLRSFTRDVSGVIRQLVNLRKFLREAHKNYMAEHEKDKNVFNRIKRLIQNIEMEQDRETRKRRGQRSMCDYVKIKKN</sequence>
<reference evidence="1 2" key="1">
    <citation type="journal article" date="2019" name="Sci. Rep.">
        <title>Orb-weaving spider Araneus ventricosus genome elucidates the spidroin gene catalogue.</title>
        <authorList>
            <person name="Kono N."/>
            <person name="Nakamura H."/>
            <person name="Ohtoshi R."/>
            <person name="Moran D.A.P."/>
            <person name="Shinohara A."/>
            <person name="Yoshida Y."/>
            <person name="Fujiwara M."/>
            <person name="Mori M."/>
            <person name="Tomita M."/>
            <person name="Arakawa K."/>
        </authorList>
    </citation>
    <scope>NUCLEOTIDE SEQUENCE [LARGE SCALE GENOMIC DNA]</scope>
</reference>
<organism evidence="1 2">
    <name type="scientific">Araneus ventricosus</name>
    <name type="common">Orbweaver spider</name>
    <name type="synonym">Epeira ventricosa</name>
    <dbReference type="NCBI Taxonomy" id="182803"/>
    <lineage>
        <taxon>Eukaryota</taxon>
        <taxon>Metazoa</taxon>
        <taxon>Ecdysozoa</taxon>
        <taxon>Arthropoda</taxon>
        <taxon>Chelicerata</taxon>
        <taxon>Arachnida</taxon>
        <taxon>Araneae</taxon>
        <taxon>Araneomorphae</taxon>
        <taxon>Entelegynae</taxon>
        <taxon>Araneoidea</taxon>
        <taxon>Araneidae</taxon>
        <taxon>Araneus</taxon>
    </lineage>
</organism>
<evidence type="ECO:0000313" key="1">
    <source>
        <dbReference type="EMBL" id="GBM37332.1"/>
    </source>
</evidence>
<accession>A0A4Y2F7V8</accession>
<gene>
    <name evidence="1" type="ORF">AVEN_78077_1</name>
</gene>
<dbReference type="AlphaFoldDB" id="A0A4Y2F7V8"/>
<comment type="caution">
    <text evidence="1">The sequence shown here is derived from an EMBL/GenBank/DDBJ whole genome shotgun (WGS) entry which is preliminary data.</text>
</comment>
<name>A0A4Y2F7V8_ARAVE</name>
<proteinExistence type="predicted"/>
<evidence type="ECO:0000313" key="2">
    <source>
        <dbReference type="Proteomes" id="UP000499080"/>
    </source>
</evidence>
<protein>
    <submittedName>
        <fullName evidence="1">Uncharacterized protein</fullName>
    </submittedName>
</protein>
<dbReference type="EMBL" id="BGPR01000835">
    <property type="protein sequence ID" value="GBM37332.1"/>
    <property type="molecule type" value="Genomic_DNA"/>
</dbReference>
<dbReference type="Proteomes" id="UP000499080">
    <property type="component" value="Unassembled WGS sequence"/>
</dbReference>
<dbReference type="OrthoDB" id="6437704at2759"/>